<feature type="transmembrane region" description="Helical" evidence="2">
    <location>
        <begin position="562"/>
        <end position="580"/>
    </location>
</feature>
<evidence type="ECO:0000256" key="1">
    <source>
        <dbReference type="SAM" id="MobiDB-lite"/>
    </source>
</evidence>
<dbReference type="KEGG" id="ddi:DDB_G0268844"/>
<dbReference type="PhylomeDB" id="Q55EK8"/>
<dbReference type="FunCoup" id="Q55EK8">
    <property type="interactions" value="2"/>
</dbReference>
<dbReference type="PANTHER" id="PTHR31318:SF2">
    <property type="entry name" value="PECTIN LYASE-LIKE FAMILY PROTEIN-RELATED"/>
    <property type="match status" value="1"/>
</dbReference>
<keyword evidence="2" id="KW-0472">Membrane</keyword>
<dbReference type="HOGENOM" id="CLU_469661_0_0_1"/>
<feature type="signal peptide" evidence="3">
    <location>
        <begin position="1"/>
        <end position="22"/>
    </location>
</feature>
<dbReference type="PaxDb" id="44689-DDB0190080"/>
<feature type="compositionally biased region" description="Gly residues" evidence="1">
    <location>
        <begin position="497"/>
        <end position="507"/>
    </location>
</feature>
<feature type="compositionally biased region" description="Low complexity" evidence="1">
    <location>
        <begin position="508"/>
        <end position="544"/>
    </location>
</feature>
<accession>Q55EK8</accession>
<sequence>MKYISFFVTLILISILNNFVLSSGTTVSEVTLIVNLNNNNNYPENGTCGSTQLTCNNINDAFNYFNTIAVNVNTSSQIIYQQLNLLLDDGTYSIGTTTINLYQYNITISPLNSGSNKVIINNNNNSPMFSVIPFNSTDDSIWQNSYILITGIQFLNFKQSIIKVSTIYSFTDIKFQSCIINQYNSKSSIIEINLSFQGSLQIPNSHLKINNSQISNIQTDNNTPLIFAINTIIDFNQNSITNATGIHSFISTSYGEYLNVDFSDFTNVNSSYGIFEVTNTHASIGDGNYNNIQATRGASVLTFTKSVTQVYSAAIARCNFNGYSGTNGGVFQGLNTLTSLETISSSISQCTFSSGSSNSGGAIYSNNIPLSIVNCDFGNNSASLTGGYIYISGNSLSLVNVSITKAPLPITTTTNTIVGDGIGGYALYALNSTVNINNGTFGGKLDSIFCNGSTINADQYTTLQSVYCSNCNVEVSNRQVCNFGGDSTSTSTSNSGTGTGTGTGGGISISSSSGGASQTLTITSTSSTPQTSALTSSSSSGSVHTTVSTITTTGFTSQSNQFSPSFSIFIFILLLLILSVQ</sequence>
<protein>
    <submittedName>
        <fullName evidence="4">Uncharacterized protein</fullName>
    </submittedName>
</protein>
<comment type="caution">
    <text evidence="4">The sequence shown here is derived from an EMBL/GenBank/DDBJ whole genome shotgun (WGS) entry which is preliminary data.</text>
</comment>
<dbReference type="dictyBase" id="DDB_G0268844"/>
<dbReference type="AlphaFoldDB" id="Q55EK8"/>
<dbReference type="Proteomes" id="UP000002195">
    <property type="component" value="Unassembled WGS sequence"/>
</dbReference>
<dbReference type="EMBL" id="AAFI02000004">
    <property type="protein sequence ID" value="EAL73011.1"/>
    <property type="molecule type" value="Genomic_DNA"/>
</dbReference>
<evidence type="ECO:0000256" key="2">
    <source>
        <dbReference type="SAM" id="Phobius"/>
    </source>
</evidence>
<reference evidence="4 5" key="1">
    <citation type="journal article" date="2005" name="Nature">
        <title>The genome of the social amoeba Dictyostelium discoideum.</title>
        <authorList>
            <consortium name="The Dictyostelium discoideum Sequencing Consortium"/>
            <person name="Eichinger L."/>
            <person name="Pachebat J.A."/>
            <person name="Glockner G."/>
            <person name="Rajandream M.A."/>
            <person name="Sucgang R."/>
            <person name="Berriman M."/>
            <person name="Song J."/>
            <person name="Olsen R."/>
            <person name="Szafranski K."/>
            <person name="Xu Q."/>
            <person name="Tunggal B."/>
            <person name="Kummerfeld S."/>
            <person name="Madera M."/>
            <person name="Konfortov B.A."/>
            <person name="Rivero F."/>
            <person name="Bankier A.T."/>
            <person name="Lehmann R."/>
            <person name="Hamlin N."/>
            <person name="Davies R."/>
            <person name="Gaudet P."/>
            <person name="Fey P."/>
            <person name="Pilcher K."/>
            <person name="Chen G."/>
            <person name="Saunders D."/>
            <person name="Sodergren E."/>
            <person name="Davis P."/>
            <person name="Kerhornou A."/>
            <person name="Nie X."/>
            <person name="Hall N."/>
            <person name="Anjard C."/>
            <person name="Hemphill L."/>
            <person name="Bason N."/>
            <person name="Farbrother P."/>
            <person name="Desany B."/>
            <person name="Just E."/>
            <person name="Morio T."/>
            <person name="Rost R."/>
            <person name="Churcher C."/>
            <person name="Cooper J."/>
            <person name="Haydock S."/>
            <person name="van Driessche N."/>
            <person name="Cronin A."/>
            <person name="Goodhead I."/>
            <person name="Muzny D."/>
            <person name="Mourier T."/>
            <person name="Pain A."/>
            <person name="Lu M."/>
            <person name="Harper D."/>
            <person name="Lindsay R."/>
            <person name="Hauser H."/>
            <person name="James K."/>
            <person name="Quiles M."/>
            <person name="Madan Babu M."/>
            <person name="Saito T."/>
            <person name="Buchrieser C."/>
            <person name="Wardroper A."/>
            <person name="Felder M."/>
            <person name="Thangavelu M."/>
            <person name="Johnson D."/>
            <person name="Knights A."/>
            <person name="Loulseged H."/>
            <person name="Mungall K."/>
            <person name="Oliver K."/>
            <person name="Price C."/>
            <person name="Quail M.A."/>
            <person name="Urushihara H."/>
            <person name="Hernandez J."/>
            <person name="Rabbinowitsch E."/>
            <person name="Steffen D."/>
            <person name="Sanders M."/>
            <person name="Ma J."/>
            <person name="Kohara Y."/>
            <person name="Sharp S."/>
            <person name="Simmonds M."/>
            <person name="Spiegler S."/>
            <person name="Tivey A."/>
            <person name="Sugano S."/>
            <person name="White B."/>
            <person name="Walker D."/>
            <person name="Woodward J."/>
            <person name="Winckler T."/>
            <person name="Tanaka Y."/>
            <person name="Shaulsky G."/>
            <person name="Schleicher M."/>
            <person name="Weinstock G."/>
            <person name="Rosenthal A."/>
            <person name="Cox E.C."/>
            <person name="Chisholm R.L."/>
            <person name="Gibbs R."/>
            <person name="Loomis W.F."/>
            <person name="Platzer M."/>
            <person name="Kay R.R."/>
            <person name="Williams J."/>
            <person name="Dear P.H."/>
            <person name="Noegel A.A."/>
            <person name="Barrell B."/>
            <person name="Kuspa A."/>
        </authorList>
    </citation>
    <scope>NUCLEOTIDE SEQUENCE [LARGE SCALE GENOMIC DNA]</scope>
    <source>
        <strain evidence="4 5">AX4</strain>
    </source>
</reference>
<name>Q55EK8_DICDI</name>
<dbReference type="InParanoid" id="Q55EK8"/>
<keyword evidence="3" id="KW-0732">Signal</keyword>
<feature type="region of interest" description="Disordered" evidence="1">
    <location>
        <begin position="486"/>
        <end position="544"/>
    </location>
</feature>
<dbReference type="PANTHER" id="PTHR31318">
    <property type="entry name" value="EXPRESSED PROTEIN-RELATED"/>
    <property type="match status" value="1"/>
</dbReference>
<dbReference type="VEuPathDB" id="AmoebaDB:DDB_G0268844"/>
<evidence type="ECO:0000313" key="5">
    <source>
        <dbReference type="Proteomes" id="UP000002195"/>
    </source>
</evidence>
<proteinExistence type="predicted"/>
<feature type="chain" id="PRO_5004250568" evidence="3">
    <location>
        <begin position="23"/>
        <end position="581"/>
    </location>
</feature>
<dbReference type="GeneID" id="8616705"/>
<organism evidence="4 5">
    <name type="scientific">Dictyostelium discoideum</name>
    <name type="common">Social amoeba</name>
    <dbReference type="NCBI Taxonomy" id="44689"/>
    <lineage>
        <taxon>Eukaryota</taxon>
        <taxon>Amoebozoa</taxon>
        <taxon>Evosea</taxon>
        <taxon>Eumycetozoa</taxon>
        <taxon>Dictyostelia</taxon>
        <taxon>Dictyosteliales</taxon>
        <taxon>Dictyosteliaceae</taxon>
        <taxon>Dictyostelium</taxon>
    </lineage>
</organism>
<keyword evidence="2" id="KW-0812">Transmembrane</keyword>
<evidence type="ECO:0000256" key="3">
    <source>
        <dbReference type="SAM" id="SignalP"/>
    </source>
</evidence>
<gene>
    <name evidence="4" type="ORF">DDB_G0268844</name>
</gene>
<evidence type="ECO:0000313" key="4">
    <source>
        <dbReference type="EMBL" id="EAL73011.1"/>
    </source>
</evidence>
<keyword evidence="5" id="KW-1185">Reference proteome</keyword>
<keyword evidence="2" id="KW-1133">Transmembrane helix</keyword>
<feature type="compositionally biased region" description="Low complexity" evidence="1">
    <location>
        <begin position="486"/>
        <end position="496"/>
    </location>
</feature>
<dbReference type="RefSeq" id="XP_647012.1">
    <property type="nucleotide sequence ID" value="XM_641920.1"/>
</dbReference>